<dbReference type="Gene3D" id="3.40.190.10">
    <property type="entry name" value="Periplasmic binding protein-like II"/>
    <property type="match status" value="1"/>
</dbReference>
<dbReference type="AlphaFoldDB" id="A0A9X0CHT3"/>
<dbReference type="InterPro" id="IPR001156">
    <property type="entry name" value="Transferrin-like_dom"/>
</dbReference>
<comment type="caution">
    <text evidence="3">The sequence shown here is derived from an EMBL/GenBank/DDBJ whole genome shotgun (WGS) entry which is preliminary data.</text>
</comment>
<evidence type="ECO:0000313" key="4">
    <source>
        <dbReference type="Proteomes" id="UP001163046"/>
    </source>
</evidence>
<keyword evidence="1" id="KW-1133">Transmembrane helix</keyword>
<keyword evidence="4" id="KW-1185">Reference proteome</keyword>
<evidence type="ECO:0000313" key="3">
    <source>
        <dbReference type="EMBL" id="KAJ7337162.1"/>
    </source>
</evidence>
<organism evidence="3 4">
    <name type="scientific">Desmophyllum pertusum</name>
    <dbReference type="NCBI Taxonomy" id="174260"/>
    <lineage>
        <taxon>Eukaryota</taxon>
        <taxon>Metazoa</taxon>
        <taxon>Cnidaria</taxon>
        <taxon>Anthozoa</taxon>
        <taxon>Hexacorallia</taxon>
        <taxon>Scleractinia</taxon>
        <taxon>Caryophylliina</taxon>
        <taxon>Caryophylliidae</taxon>
        <taxon>Desmophyllum</taxon>
    </lineage>
</organism>
<reference evidence="3" key="1">
    <citation type="submission" date="2023-01" db="EMBL/GenBank/DDBJ databases">
        <title>Genome assembly of the deep-sea coral Lophelia pertusa.</title>
        <authorList>
            <person name="Herrera S."/>
            <person name="Cordes E."/>
        </authorList>
    </citation>
    <scope>NUCLEOTIDE SEQUENCE</scope>
    <source>
        <strain evidence="3">USNM1676648</strain>
        <tissue evidence="3">Polyp</tissue>
    </source>
</reference>
<proteinExistence type="predicted"/>
<accession>A0A9X0CHT3</accession>
<dbReference type="SUPFAM" id="SSF53850">
    <property type="entry name" value="Periplasmic binding protein-like II"/>
    <property type="match status" value="1"/>
</dbReference>
<keyword evidence="1" id="KW-0472">Membrane</keyword>
<evidence type="ECO:0000259" key="2">
    <source>
        <dbReference type="Pfam" id="PF00405"/>
    </source>
</evidence>
<sequence>MVNGPIMNTCAGMGVEKVRHKIQILFTRFLFILISSKAGELPIYPFCQKADQSSHKSCHIGFSPALAVVTRKGNTNIPNIIKILMAMSDWYGDKQKDWSKFQLFNSSSYSGSNLIFRDSATELKAVAIANSDRDQTYMRYLGNYGKDLEAFMSCDFLSTTPRPITAVSTVTSPATALALLVALFSILLL</sequence>
<protein>
    <recommendedName>
        <fullName evidence="2">Transferrin-like domain-containing protein</fullName>
    </recommendedName>
</protein>
<name>A0A9X0CHT3_9CNID</name>
<gene>
    <name evidence="3" type="ORF">OS493_010016</name>
</gene>
<evidence type="ECO:0000256" key="1">
    <source>
        <dbReference type="SAM" id="Phobius"/>
    </source>
</evidence>
<dbReference type="OrthoDB" id="9981115at2759"/>
<feature type="transmembrane region" description="Helical" evidence="1">
    <location>
        <begin position="164"/>
        <end position="188"/>
    </location>
</feature>
<dbReference type="EMBL" id="MU827781">
    <property type="protein sequence ID" value="KAJ7337162.1"/>
    <property type="molecule type" value="Genomic_DNA"/>
</dbReference>
<dbReference type="Proteomes" id="UP001163046">
    <property type="component" value="Unassembled WGS sequence"/>
</dbReference>
<feature type="domain" description="Transferrin-like" evidence="2">
    <location>
        <begin position="50"/>
        <end position="129"/>
    </location>
</feature>
<dbReference type="Pfam" id="PF00405">
    <property type="entry name" value="Transferrin"/>
    <property type="match status" value="1"/>
</dbReference>
<keyword evidence="1" id="KW-0812">Transmembrane</keyword>